<proteinExistence type="predicted"/>
<organism evidence="2 3">
    <name type="scientific">Penicillium capsulatum</name>
    <dbReference type="NCBI Taxonomy" id="69766"/>
    <lineage>
        <taxon>Eukaryota</taxon>
        <taxon>Fungi</taxon>
        <taxon>Dikarya</taxon>
        <taxon>Ascomycota</taxon>
        <taxon>Pezizomycotina</taxon>
        <taxon>Eurotiomycetes</taxon>
        <taxon>Eurotiomycetidae</taxon>
        <taxon>Eurotiales</taxon>
        <taxon>Aspergillaceae</taxon>
        <taxon>Penicillium</taxon>
    </lineage>
</organism>
<accession>A0A9W9I2W2</accession>
<evidence type="ECO:0000256" key="1">
    <source>
        <dbReference type="SAM" id="MobiDB-lite"/>
    </source>
</evidence>
<protein>
    <submittedName>
        <fullName evidence="2">Uncharacterized protein</fullName>
    </submittedName>
</protein>
<gene>
    <name evidence="2" type="ORF">N7492_006457</name>
</gene>
<evidence type="ECO:0000313" key="3">
    <source>
        <dbReference type="Proteomes" id="UP001146351"/>
    </source>
</evidence>
<feature type="compositionally biased region" description="Polar residues" evidence="1">
    <location>
        <begin position="146"/>
        <end position="156"/>
    </location>
</feature>
<dbReference type="OrthoDB" id="4491582at2759"/>
<feature type="compositionally biased region" description="Polar residues" evidence="1">
    <location>
        <begin position="8"/>
        <end position="21"/>
    </location>
</feature>
<keyword evidence="3" id="KW-1185">Reference proteome</keyword>
<evidence type="ECO:0000313" key="2">
    <source>
        <dbReference type="EMBL" id="KAJ5161065.1"/>
    </source>
</evidence>
<feature type="region of interest" description="Disordered" evidence="1">
    <location>
        <begin position="1"/>
        <end position="25"/>
    </location>
</feature>
<reference evidence="2" key="1">
    <citation type="submission" date="2022-11" db="EMBL/GenBank/DDBJ databases">
        <authorList>
            <person name="Petersen C."/>
        </authorList>
    </citation>
    <scope>NUCLEOTIDE SEQUENCE</scope>
    <source>
        <strain evidence="2">IBT 21917</strain>
    </source>
</reference>
<name>A0A9W9I2W2_9EURO</name>
<dbReference type="EMBL" id="JAPQKO010000005">
    <property type="protein sequence ID" value="KAJ5161065.1"/>
    <property type="molecule type" value="Genomic_DNA"/>
</dbReference>
<reference evidence="2" key="2">
    <citation type="journal article" date="2023" name="IMA Fungus">
        <title>Comparative genomic study of the Penicillium genus elucidates a diverse pangenome and 15 lateral gene transfer events.</title>
        <authorList>
            <person name="Petersen C."/>
            <person name="Sorensen T."/>
            <person name="Nielsen M.R."/>
            <person name="Sondergaard T.E."/>
            <person name="Sorensen J.L."/>
            <person name="Fitzpatrick D.A."/>
            <person name="Frisvad J.C."/>
            <person name="Nielsen K.L."/>
        </authorList>
    </citation>
    <scope>NUCLEOTIDE SEQUENCE</scope>
    <source>
        <strain evidence="2">IBT 21917</strain>
    </source>
</reference>
<dbReference type="AlphaFoldDB" id="A0A9W9I2W2"/>
<feature type="compositionally biased region" description="Polar residues" evidence="1">
    <location>
        <begin position="42"/>
        <end position="52"/>
    </location>
</feature>
<dbReference type="Proteomes" id="UP001146351">
    <property type="component" value="Unassembled WGS sequence"/>
</dbReference>
<feature type="region of interest" description="Disordered" evidence="1">
    <location>
        <begin position="135"/>
        <end position="159"/>
    </location>
</feature>
<feature type="region of interest" description="Disordered" evidence="1">
    <location>
        <begin position="41"/>
        <end position="94"/>
    </location>
</feature>
<comment type="caution">
    <text evidence="2">The sequence shown here is derived from an EMBL/GenBank/DDBJ whole genome shotgun (WGS) entry which is preliminary data.</text>
</comment>
<sequence length="571" mass="65244">MSRPGSAGDSSSTVEKTSTVASKKRDSNWWWRWDDEPESLPKSINNPVSIESTGKRTRFQRKRFPEPVPYSGETEEDARIRGLNDGSYPSRHESKKRKVQELAIEVGFFRQKKPPVVALVVSDNVCFKVPIAAPPCPRSPRRKTSNDAPSCSTHGTHSPIVPTMVQHEKKEASEGNWLLMRQIELLDDHRSRKTTNLEREIIRLRDKNFELCRNLDWYRSLYEERQHGSSRMDVVRKLNQELENRNIEIEERIQQNAIFKDQIDSAEVVRRIFKNLETGDDVVPRLSLGVAQLETEICQAAHLISQCRSAKQLANVSKQPKRYRGLSDMVSSTLKSMQLLSSCSEPAFCALLFSFVRDRVFYSDCWATLQLEGFMLGGYRTLIQQVAPEGTMEGFHRAAVDLMLKENHPFRDVWVRSHVENVQREALTFFSPLLNPSKLERLRGDVERTLKRVFTNAFQLRAQLVPPKGQRYELIQFRPGTLFNPEYMSPQTTINNHVSPVEAKGQKVKICVHGCLVSHEIEEEPSEGEALKTITQSFIYSGQEDGLACNSMKGVLKSEKSVVILDDNIQL</sequence>